<evidence type="ECO:0000256" key="1">
    <source>
        <dbReference type="ARBA" id="ARBA00006987"/>
    </source>
</evidence>
<dbReference type="EMBL" id="BAABGJ010000002">
    <property type="protein sequence ID" value="GAA4330724.1"/>
    <property type="molecule type" value="Genomic_DNA"/>
</dbReference>
<dbReference type="InterPro" id="IPR042100">
    <property type="entry name" value="Bug_dom1"/>
</dbReference>
<organism evidence="2 3">
    <name type="scientific">Variovorax defluvii</name>
    <dbReference type="NCBI Taxonomy" id="913761"/>
    <lineage>
        <taxon>Bacteria</taxon>
        <taxon>Pseudomonadati</taxon>
        <taxon>Pseudomonadota</taxon>
        <taxon>Betaproteobacteria</taxon>
        <taxon>Burkholderiales</taxon>
        <taxon>Comamonadaceae</taxon>
        <taxon>Variovorax</taxon>
    </lineage>
</organism>
<dbReference type="Pfam" id="PF03401">
    <property type="entry name" value="TctC"/>
    <property type="match status" value="1"/>
</dbReference>
<reference evidence="3" key="1">
    <citation type="journal article" date="2019" name="Int. J. Syst. Evol. Microbiol.">
        <title>The Global Catalogue of Microorganisms (GCM) 10K type strain sequencing project: providing services to taxonomists for standard genome sequencing and annotation.</title>
        <authorList>
            <consortium name="The Broad Institute Genomics Platform"/>
            <consortium name="The Broad Institute Genome Sequencing Center for Infectious Disease"/>
            <person name="Wu L."/>
            <person name="Ma J."/>
        </authorList>
    </citation>
    <scope>NUCLEOTIDE SEQUENCE [LARGE SCALE GENOMIC DNA]</scope>
    <source>
        <strain evidence="3">JCM 17804</strain>
    </source>
</reference>
<comment type="caution">
    <text evidence="2">The sequence shown here is derived from an EMBL/GenBank/DDBJ whole genome shotgun (WGS) entry which is preliminary data.</text>
</comment>
<dbReference type="Gene3D" id="3.40.190.150">
    <property type="entry name" value="Bordetella uptake gene, domain 1"/>
    <property type="match status" value="1"/>
</dbReference>
<gene>
    <name evidence="2" type="ORF">GCM10023165_04610</name>
</gene>
<proteinExistence type="inferred from homology"/>
<dbReference type="Gene3D" id="3.40.190.10">
    <property type="entry name" value="Periplasmic binding protein-like II"/>
    <property type="match status" value="1"/>
</dbReference>
<keyword evidence="3" id="KW-1185">Reference proteome</keyword>
<evidence type="ECO:0000313" key="2">
    <source>
        <dbReference type="EMBL" id="GAA4330724.1"/>
    </source>
</evidence>
<dbReference type="InterPro" id="IPR005064">
    <property type="entry name" value="BUG"/>
</dbReference>
<dbReference type="Proteomes" id="UP001500975">
    <property type="component" value="Unassembled WGS sequence"/>
</dbReference>
<dbReference type="PANTHER" id="PTHR42928:SF5">
    <property type="entry name" value="BLR1237 PROTEIN"/>
    <property type="match status" value="1"/>
</dbReference>
<protein>
    <submittedName>
        <fullName evidence="2">Tripartite tricarboxylate transporter substrate binding protein</fullName>
    </submittedName>
</protein>
<dbReference type="PANTHER" id="PTHR42928">
    <property type="entry name" value="TRICARBOXYLATE-BINDING PROTEIN"/>
    <property type="match status" value="1"/>
</dbReference>
<sequence length="316" mass="32911">MAAAVAAPLPISQALASQTYPPGPVRVVVPFPPGGPTDVVGRVIAQRLSEAFKRPFVVENKAGASGLIGADAVAKAAPDGLTLLANVSAQVINPYLYAKLPHDPMKDFLPVTSLASTPIQLVVSSSLPVKSVQDLVNHVKARPGQCSFASSSSGTPGHLAGELFRLASGIDALHAPYKGSAPALTDVMSGQVTFMFDSMPSSIGLVKGGKLRALGVTGTQRAASLPGVPTMVEAGYPDMTMTTWYGLWAPAKTPMEIAKQLQAEVSKALAYPDVKALLAEVSADGMGDTPEVFAAFCRSESERYARIIKTANIKLE</sequence>
<evidence type="ECO:0000313" key="3">
    <source>
        <dbReference type="Proteomes" id="UP001500975"/>
    </source>
</evidence>
<dbReference type="PIRSF" id="PIRSF017082">
    <property type="entry name" value="YflP"/>
    <property type="match status" value="1"/>
</dbReference>
<accession>A0ABP8GVV8</accession>
<dbReference type="SUPFAM" id="SSF53850">
    <property type="entry name" value="Periplasmic binding protein-like II"/>
    <property type="match status" value="1"/>
</dbReference>
<dbReference type="CDD" id="cd13578">
    <property type="entry name" value="PBP2_Bug27"/>
    <property type="match status" value="1"/>
</dbReference>
<name>A0ABP8GVV8_9BURK</name>
<comment type="similarity">
    <text evidence="1">Belongs to the UPF0065 (bug) family.</text>
</comment>